<keyword evidence="4" id="KW-1133">Transmembrane helix</keyword>
<dbReference type="AlphaFoldDB" id="A0A7Y9I352"/>
<dbReference type="CDD" id="cd16917">
    <property type="entry name" value="HATPase_UhpB-NarQ-NarX-like"/>
    <property type="match status" value="1"/>
</dbReference>
<feature type="transmembrane region" description="Helical" evidence="4">
    <location>
        <begin position="135"/>
        <end position="154"/>
    </location>
</feature>
<evidence type="ECO:0000313" key="7">
    <source>
        <dbReference type="Proteomes" id="UP000569914"/>
    </source>
</evidence>
<keyword evidence="1 6" id="KW-0808">Transferase</keyword>
<dbReference type="InterPro" id="IPR011712">
    <property type="entry name" value="Sig_transdc_His_kin_sub3_dim/P"/>
</dbReference>
<keyword evidence="4" id="KW-0472">Membrane</keyword>
<protein>
    <submittedName>
        <fullName evidence="6">Two-component system sensor histidine kinase DesK</fullName>
        <ecNumber evidence="6">2.7.13.3</ecNumber>
    </submittedName>
</protein>
<feature type="transmembrane region" description="Helical" evidence="4">
    <location>
        <begin position="20"/>
        <end position="38"/>
    </location>
</feature>
<dbReference type="InterPro" id="IPR036890">
    <property type="entry name" value="HATPase_C_sf"/>
</dbReference>
<gene>
    <name evidence="6" type="ORF">BKA15_000681</name>
</gene>
<feature type="transmembrane region" description="Helical" evidence="4">
    <location>
        <begin position="81"/>
        <end position="102"/>
    </location>
</feature>
<evidence type="ECO:0000256" key="4">
    <source>
        <dbReference type="SAM" id="Phobius"/>
    </source>
</evidence>
<dbReference type="SUPFAM" id="SSF55874">
    <property type="entry name" value="ATPase domain of HSP90 chaperone/DNA topoisomerase II/histidine kinase"/>
    <property type="match status" value="1"/>
</dbReference>
<feature type="domain" description="Signal transduction histidine kinase subgroup 3 dimerisation and phosphoacceptor" evidence="5">
    <location>
        <begin position="205"/>
        <end position="272"/>
    </location>
</feature>
<feature type="transmembrane region" description="Helical" evidence="4">
    <location>
        <begin position="50"/>
        <end position="69"/>
    </location>
</feature>
<accession>A0A7Y9I352</accession>
<keyword evidence="4" id="KW-0812">Transmembrane</keyword>
<feature type="transmembrane region" description="Helical" evidence="4">
    <location>
        <begin position="160"/>
        <end position="184"/>
    </location>
</feature>
<dbReference type="PANTHER" id="PTHR24421:SF63">
    <property type="entry name" value="SENSOR HISTIDINE KINASE DESK"/>
    <property type="match status" value="1"/>
</dbReference>
<keyword evidence="3" id="KW-0902">Two-component regulatory system</keyword>
<evidence type="ECO:0000256" key="2">
    <source>
        <dbReference type="ARBA" id="ARBA00022777"/>
    </source>
</evidence>
<dbReference type="Gene3D" id="3.30.565.10">
    <property type="entry name" value="Histidine kinase-like ATPase, C-terminal domain"/>
    <property type="match status" value="1"/>
</dbReference>
<dbReference type="Gene3D" id="1.20.5.1930">
    <property type="match status" value="1"/>
</dbReference>
<dbReference type="PANTHER" id="PTHR24421">
    <property type="entry name" value="NITRATE/NITRITE SENSOR PROTEIN NARX-RELATED"/>
    <property type="match status" value="1"/>
</dbReference>
<proteinExistence type="predicted"/>
<sequence>MRWRIKPWRERSQPERFDAYMRWSLYPLSALPPFIYAFQLAAGRGPVDWLAWAALLPYVTQTVLNLIMLRRTLAGDRIRRPLAVAQILCGAAVLIMLGLTRAPAESLFLSPSVFGQLLVITGVAASWVPVLRPRTVALVGAGCVVIMIGLQLPYGPVAAVLVSFGALVWVIMWLSVYASSAWMLRVVRELDRARGTAARLAVAEERLRFSRDVHDVFGRVLAAVAVKSELAAQLTGRRPDDAATTMLEVRQLAQDSLAEVRAVAAGYRQADLGQELRGARALLDSAGIACAVLGEDLELPDQQATAFGWAVREAVTNVIRHSAATECTISITKARAWARLEVINNGVEADPGETGSGLLGLAERLEPLGGVVEQRRSGATFTLLVTLPTKDDVP</sequence>
<feature type="transmembrane region" description="Helical" evidence="4">
    <location>
        <begin position="108"/>
        <end position="128"/>
    </location>
</feature>
<organism evidence="6 7">
    <name type="scientific">Microlunatus parietis</name>
    <dbReference type="NCBI Taxonomy" id="682979"/>
    <lineage>
        <taxon>Bacteria</taxon>
        <taxon>Bacillati</taxon>
        <taxon>Actinomycetota</taxon>
        <taxon>Actinomycetes</taxon>
        <taxon>Propionibacteriales</taxon>
        <taxon>Propionibacteriaceae</taxon>
        <taxon>Microlunatus</taxon>
    </lineage>
</organism>
<dbReference type="Pfam" id="PF07730">
    <property type="entry name" value="HisKA_3"/>
    <property type="match status" value="1"/>
</dbReference>
<dbReference type="GO" id="GO:0016020">
    <property type="term" value="C:membrane"/>
    <property type="evidence" value="ECO:0007669"/>
    <property type="project" value="InterPro"/>
</dbReference>
<dbReference type="EC" id="2.7.13.3" evidence="6"/>
<evidence type="ECO:0000256" key="3">
    <source>
        <dbReference type="ARBA" id="ARBA00023012"/>
    </source>
</evidence>
<comment type="caution">
    <text evidence="6">The sequence shown here is derived from an EMBL/GenBank/DDBJ whole genome shotgun (WGS) entry which is preliminary data.</text>
</comment>
<dbReference type="GO" id="GO:0000155">
    <property type="term" value="F:phosphorelay sensor kinase activity"/>
    <property type="evidence" value="ECO:0007669"/>
    <property type="project" value="InterPro"/>
</dbReference>
<dbReference type="RefSeq" id="WP_179748086.1">
    <property type="nucleotide sequence ID" value="NZ_JACCBU010000001.1"/>
</dbReference>
<keyword evidence="7" id="KW-1185">Reference proteome</keyword>
<dbReference type="Proteomes" id="UP000569914">
    <property type="component" value="Unassembled WGS sequence"/>
</dbReference>
<dbReference type="GO" id="GO:0046983">
    <property type="term" value="F:protein dimerization activity"/>
    <property type="evidence" value="ECO:0007669"/>
    <property type="project" value="InterPro"/>
</dbReference>
<evidence type="ECO:0000256" key="1">
    <source>
        <dbReference type="ARBA" id="ARBA00022679"/>
    </source>
</evidence>
<evidence type="ECO:0000313" key="6">
    <source>
        <dbReference type="EMBL" id="NYE69352.1"/>
    </source>
</evidence>
<name>A0A7Y9I352_9ACTN</name>
<evidence type="ECO:0000259" key="5">
    <source>
        <dbReference type="Pfam" id="PF07730"/>
    </source>
</evidence>
<reference evidence="6 7" key="1">
    <citation type="submission" date="2020-07" db="EMBL/GenBank/DDBJ databases">
        <title>Sequencing the genomes of 1000 actinobacteria strains.</title>
        <authorList>
            <person name="Klenk H.-P."/>
        </authorList>
    </citation>
    <scope>NUCLEOTIDE SEQUENCE [LARGE SCALE GENOMIC DNA]</scope>
    <source>
        <strain evidence="6 7">DSM 22083</strain>
    </source>
</reference>
<keyword evidence="2 6" id="KW-0418">Kinase</keyword>
<dbReference type="InterPro" id="IPR050482">
    <property type="entry name" value="Sensor_HK_TwoCompSys"/>
</dbReference>
<dbReference type="EMBL" id="JACCBU010000001">
    <property type="protein sequence ID" value="NYE69352.1"/>
    <property type="molecule type" value="Genomic_DNA"/>
</dbReference>